<feature type="compositionally biased region" description="Basic and acidic residues" evidence="3">
    <location>
        <begin position="144"/>
        <end position="162"/>
    </location>
</feature>
<evidence type="ECO:0000256" key="1">
    <source>
        <dbReference type="ARBA" id="ARBA00022690"/>
    </source>
</evidence>
<protein>
    <submittedName>
        <fullName evidence="5">Inhibitor of cysteine proteases, putative</fullName>
    </submittedName>
</protein>
<keyword evidence="5" id="KW-0645">Protease</keyword>
<evidence type="ECO:0000313" key="6">
    <source>
        <dbReference type="Proteomes" id="UP000507536"/>
    </source>
</evidence>
<dbReference type="GO" id="GO:0006508">
    <property type="term" value="P:proteolysis"/>
    <property type="evidence" value="ECO:0007669"/>
    <property type="project" value="UniProtKB-KW"/>
</dbReference>
<sequence>MKSITFFVLNICSTLVLLSHCEDNNLYSFDIVNETSWLKIAKKIFKEKSPSNFTVIPFNKEHSDDNESDKEESILLIRKKIKSNNGNSIIPGDGSSDDIGDFSLNFTPNNLSDKNEDTDENSEYPTTSYKPSDDLNSNSTFIEESEKVETESEPDSENKNKDININSNLEENNTMNESDKVDSKYELTGNEKCDNSMKLGNILNQTNQETINKSLSVGETFCINFEGNAGTGYLWVLLGVHKNEPTINPEEFPKKILKKQFFSEEISVTQPKKFKINEHDSSKNVGEGNNSSGQNENDSNQPKKPKMQILGGPEPVRSVIKGHKPGKYYVVYSYYRPFSPASGANTKIVNLTVQ</sequence>
<feature type="region of interest" description="Disordered" evidence="3">
    <location>
        <begin position="86"/>
        <end position="182"/>
    </location>
</feature>
<feature type="region of interest" description="Disordered" evidence="3">
    <location>
        <begin position="272"/>
        <end position="317"/>
    </location>
</feature>
<organism evidence="5 6">
    <name type="scientific">Plasmodium chabaudi adami</name>
    <dbReference type="NCBI Taxonomy" id="5826"/>
    <lineage>
        <taxon>Eukaryota</taxon>
        <taxon>Sar</taxon>
        <taxon>Alveolata</taxon>
        <taxon>Apicomplexa</taxon>
        <taxon>Aconoidasida</taxon>
        <taxon>Haemosporida</taxon>
        <taxon>Plasmodiidae</taxon>
        <taxon>Plasmodium</taxon>
        <taxon>Plasmodium (Vinckeia)</taxon>
    </lineage>
</organism>
<gene>
    <name evidence="5" type="primary">ICP</name>
    <name evidence="5" type="ORF">PCHDS_000159200</name>
</gene>
<dbReference type="SUPFAM" id="SSF141066">
    <property type="entry name" value="ICP-like"/>
    <property type="match status" value="1"/>
</dbReference>
<accession>A0A1C6YAI5</accession>
<keyword evidence="2" id="KW-0789">Thiol protease inhibitor</keyword>
<dbReference type="GO" id="GO:0008233">
    <property type="term" value="F:peptidase activity"/>
    <property type="evidence" value="ECO:0007669"/>
    <property type="project" value="UniProtKB-KW"/>
</dbReference>
<dbReference type="Gene3D" id="2.60.40.2020">
    <property type="match status" value="1"/>
</dbReference>
<evidence type="ECO:0000256" key="3">
    <source>
        <dbReference type="SAM" id="MobiDB-lite"/>
    </source>
</evidence>
<dbReference type="GO" id="GO:0004869">
    <property type="term" value="F:cysteine-type endopeptidase inhibitor activity"/>
    <property type="evidence" value="ECO:0007669"/>
    <property type="project" value="UniProtKB-KW"/>
</dbReference>
<dbReference type="InterPro" id="IPR036331">
    <property type="entry name" value="Chagasin-like_sf"/>
</dbReference>
<proteinExistence type="predicted"/>
<feature type="chain" id="PRO_5008751271" evidence="4">
    <location>
        <begin position="22"/>
        <end position="354"/>
    </location>
</feature>
<evidence type="ECO:0000313" key="5">
    <source>
        <dbReference type="EMBL" id="SCM20141.1"/>
    </source>
</evidence>
<evidence type="ECO:0000256" key="4">
    <source>
        <dbReference type="SAM" id="SignalP"/>
    </source>
</evidence>
<dbReference type="Pfam" id="PF12628">
    <property type="entry name" value="Inhibitor_I71"/>
    <property type="match status" value="1"/>
</dbReference>
<dbReference type="Proteomes" id="UP000507536">
    <property type="component" value="Chromosome 8"/>
</dbReference>
<keyword evidence="5" id="KW-0378">Hydrolase</keyword>
<feature type="compositionally biased region" description="Polar residues" evidence="3">
    <location>
        <begin position="163"/>
        <end position="176"/>
    </location>
</feature>
<keyword evidence="1" id="KW-0646">Protease inhibitor</keyword>
<dbReference type="AlphaFoldDB" id="A0A1C6YAI5"/>
<feature type="compositionally biased region" description="Low complexity" evidence="3">
    <location>
        <begin position="284"/>
        <end position="300"/>
    </location>
</feature>
<dbReference type="InterPro" id="IPR024321">
    <property type="entry name" value="Prot_Inh_falstatin"/>
</dbReference>
<name>A0A1C6YAI5_PLACE</name>
<feature type="compositionally biased region" description="Polar residues" evidence="3">
    <location>
        <begin position="123"/>
        <end position="142"/>
    </location>
</feature>
<evidence type="ECO:0000256" key="2">
    <source>
        <dbReference type="ARBA" id="ARBA00022704"/>
    </source>
</evidence>
<dbReference type="EMBL" id="LT608188">
    <property type="protein sequence ID" value="SCM20141.1"/>
    <property type="molecule type" value="Genomic_DNA"/>
</dbReference>
<feature type="signal peptide" evidence="4">
    <location>
        <begin position="1"/>
        <end position="21"/>
    </location>
</feature>
<keyword evidence="4" id="KW-0732">Signal</keyword>
<reference evidence="5 6" key="1">
    <citation type="submission" date="2016-08" db="EMBL/GenBank/DDBJ databases">
        <authorList>
            <consortium name="Pathogen Informatics"/>
        </authorList>
    </citation>
    <scope>NUCLEOTIDE SEQUENCE [LARGE SCALE GENOMIC DNA]</scope>
    <source>
        <strain evidence="5 6">DS</strain>
    </source>
</reference>